<evidence type="ECO:0000313" key="2">
    <source>
        <dbReference type="EMBL" id="MDX8529778.1"/>
    </source>
</evidence>
<feature type="chain" id="PRO_5045057323" description="Outer membrane protein beta-barrel domain-containing protein" evidence="1">
    <location>
        <begin position="23"/>
        <end position="271"/>
    </location>
</feature>
<gene>
    <name evidence="2" type="ORF">RFM42_02225</name>
</gene>
<feature type="signal peptide" evidence="1">
    <location>
        <begin position="1"/>
        <end position="22"/>
    </location>
</feature>
<sequence>MRKFLGLLIFGAAAFASAEAKAADALAGGPDATAGPDRNWALQVTPYLWAAGIKGDISPFRSGPTIGIDKSFSDVMHDLNFGTFVNVWGRYDRFVFSGDLMYVDTTDEKTSGPLPPLPPPLPPIPSVDASVDTKEFMSTLQAGYRVYDSPSFTLDALGGVRFWHISNRVTVQAAGLSGSYGESFGWADPVIGARAFLRLTDKLSVQAQADIGGFDVGSKSTWQVLATANYIVTDNLSASVGYKVLDVDYESGGHVFNSRLSGPVLGMTWRF</sequence>
<dbReference type="RefSeq" id="WP_320245184.1">
    <property type="nucleotide sequence ID" value="NZ_JAVIIQ010000001.1"/>
</dbReference>
<accession>A0ABU4ZWK0</accession>
<dbReference type="InterPro" id="IPR011250">
    <property type="entry name" value="OMP/PagP_B-barrel"/>
</dbReference>
<protein>
    <recommendedName>
        <fullName evidence="4">Outer membrane protein beta-barrel domain-containing protein</fullName>
    </recommendedName>
</protein>
<name>A0ABU4ZWK0_9HYPH</name>
<proteinExistence type="predicted"/>
<evidence type="ECO:0000256" key="1">
    <source>
        <dbReference type="SAM" id="SignalP"/>
    </source>
</evidence>
<keyword evidence="1" id="KW-0732">Signal</keyword>
<evidence type="ECO:0008006" key="4">
    <source>
        <dbReference type="Google" id="ProtNLM"/>
    </source>
</evidence>
<reference evidence="2 3" key="1">
    <citation type="submission" date="2023-08" db="EMBL/GenBank/DDBJ databases">
        <title>Implementing the SeqCode for naming new Mesorhizobium species isolated from Vachellia karroo root nodules.</title>
        <authorList>
            <person name="Van Lill M."/>
        </authorList>
    </citation>
    <scope>NUCLEOTIDE SEQUENCE [LARGE SCALE GENOMIC DNA]</scope>
    <source>
        <strain evidence="2 3">VK25D</strain>
    </source>
</reference>
<dbReference type="SUPFAM" id="SSF56925">
    <property type="entry name" value="OMPA-like"/>
    <property type="match status" value="1"/>
</dbReference>
<organism evidence="2 3">
    <name type="scientific">Mesorhizobium vachelliae</name>
    <dbReference type="NCBI Taxonomy" id="3072309"/>
    <lineage>
        <taxon>Bacteria</taxon>
        <taxon>Pseudomonadati</taxon>
        <taxon>Pseudomonadota</taxon>
        <taxon>Alphaproteobacteria</taxon>
        <taxon>Hyphomicrobiales</taxon>
        <taxon>Phyllobacteriaceae</taxon>
        <taxon>Mesorhizobium</taxon>
    </lineage>
</organism>
<dbReference type="Proteomes" id="UP001285154">
    <property type="component" value="Unassembled WGS sequence"/>
</dbReference>
<evidence type="ECO:0000313" key="3">
    <source>
        <dbReference type="Proteomes" id="UP001285154"/>
    </source>
</evidence>
<keyword evidence="3" id="KW-1185">Reference proteome</keyword>
<dbReference type="EMBL" id="JAVIIQ010000001">
    <property type="protein sequence ID" value="MDX8529778.1"/>
    <property type="molecule type" value="Genomic_DNA"/>
</dbReference>
<comment type="caution">
    <text evidence="2">The sequence shown here is derived from an EMBL/GenBank/DDBJ whole genome shotgun (WGS) entry which is preliminary data.</text>
</comment>